<keyword evidence="3" id="KW-1185">Reference proteome</keyword>
<evidence type="ECO:0000313" key="2">
    <source>
        <dbReference type="EMBL" id="GAO50776.1"/>
    </source>
</evidence>
<dbReference type="AlphaFoldDB" id="A0A0E9NM48"/>
<reference evidence="2 3" key="2">
    <citation type="journal article" date="2014" name="J. Gen. Appl. Microbiol.">
        <title>The early diverging ascomycetous budding yeast Saitoella complicata has three histone deacetylases belonging to the Clr6, Hos2, and Rpd3 lineages.</title>
        <authorList>
            <person name="Nishida H."/>
            <person name="Matsumoto T."/>
            <person name="Kondo S."/>
            <person name="Hamamoto M."/>
            <person name="Yoshikawa H."/>
        </authorList>
    </citation>
    <scope>NUCLEOTIDE SEQUENCE [LARGE SCALE GENOMIC DNA]</scope>
    <source>
        <strain evidence="2 3">NRRL Y-17804</strain>
    </source>
</reference>
<evidence type="ECO:0000256" key="1">
    <source>
        <dbReference type="SAM" id="MobiDB-lite"/>
    </source>
</evidence>
<dbReference type="EMBL" id="BACD03000036">
    <property type="protein sequence ID" value="GAO50776.1"/>
    <property type="molecule type" value="Genomic_DNA"/>
</dbReference>
<comment type="caution">
    <text evidence="2">The sequence shown here is derived from an EMBL/GenBank/DDBJ whole genome shotgun (WGS) entry which is preliminary data.</text>
</comment>
<proteinExistence type="predicted"/>
<reference evidence="2 3" key="1">
    <citation type="journal article" date="2011" name="J. Gen. Appl. Microbiol.">
        <title>Draft genome sequencing of the enigmatic yeast Saitoella complicata.</title>
        <authorList>
            <person name="Nishida H."/>
            <person name="Hamamoto M."/>
            <person name="Sugiyama J."/>
        </authorList>
    </citation>
    <scope>NUCLEOTIDE SEQUENCE [LARGE SCALE GENOMIC DNA]</scope>
    <source>
        <strain evidence="2 3">NRRL Y-17804</strain>
    </source>
</reference>
<sequence length="124" mass="13800">MSLPTLKSNTCTNAHALYADVRVPESRTRYRDPVSKILSRHTKQRPQQSSSACQHSSNLPRGYTLSAEGNDHLGFLPVNRHVKTGDQRTYPSAISYATLQAQGKKRMTVNRSRSMIASERVGVS</sequence>
<feature type="region of interest" description="Disordered" evidence="1">
    <location>
        <begin position="28"/>
        <end position="66"/>
    </location>
</feature>
<gene>
    <name evidence="2" type="ORF">G7K_4897-t1</name>
</gene>
<reference evidence="2 3" key="3">
    <citation type="journal article" date="2015" name="Genome Announc.">
        <title>Draft Genome Sequence of the Archiascomycetous Yeast Saitoella complicata.</title>
        <authorList>
            <person name="Yamauchi K."/>
            <person name="Kondo S."/>
            <person name="Hamamoto M."/>
            <person name="Takahashi Y."/>
            <person name="Ogura Y."/>
            <person name="Hayashi T."/>
            <person name="Nishida H."/>
        </authorList>
    </citation>
    <scope>NUCLEOTIDE SEQUENCE [LARGE SCALE GENOMIC DNA]</scope>
    <source>
        <strain evidence="2 3">NRRL Y-17804</strain>
    </source>
</reference>
<evidence type="ECO:0000313" key="3">
    <source>
        <dbReference type="Proteomes" id="UP000033140"/>
    </source>
</evidence>
<feature type="compositionally biased region" description="Polar residues" evidence="1">
    <location>
        <begin position="45"/>
        <end position="59"/>
    </location>
</feature>
<dbReference type="Proteomes" id="UP000033140">
    <property type="component" value="Unassembled WGS sequence"/>
</dbReference>
<organism evidence="2 3">
    <name type="scientific">Saitoella complicata (strain BCRC 22490 / CBS 7301 / JCM 7358 / NBRC 10748 / NRRL Y-17804)</name>
    <dbReference type="NCBI Taxonomy" id="698492"/>
    <lineage>
        <taxon>Eukaryota</taxon>
        <taxon>Fungi</taxon>
        <taxon>Dikarya</taxon>
        <taxon>Ascomycota</taxon>
        <taxon>Taphrinomycotina</taxon>
        <taxon>Taphrinomycotina incertae sedis</taxon>
        <taxon>Saitoella</taxon>
    </lineage>
</organism>
<accession>A0A0E9NM48</accession>
<protein>
    <submittedName>
        <fullName evidence="2">Uncharacterized protein</fullName>
    </submittedName>
</protein>
<name>A0A0E9NM48_SAICN</name>